<reference evidence="1" key="1">
    <citation type="journal article" date="2023" name="Int. J. Syst. Evol. Microbiol.">
        <title>Methylocystis iwaonis sp. nov., a type II methane-oxidizing bacterium from surface soil of a rice paddy field in Japan, and emended description of the genus Methylocystis (ex Whittenbury et al. 1970) Bowman et al. 1993.</title>
        <authorList>
            <person name="Kaise H."/>
            <person name="Sawadogo J.B."/>
            <person name="Alam M.S."/>
            <person name="Ueno C."/>
            <person name="Dianou D."/>
            <person name="Shinjo R."/>
            <person name="Asakawa S."/>
        </authorList>
    </citation>
    <scope>NUCLEOTIDE SEQUENCE</scope>
    <source>
        <strain evidence="1">LMG27198</strain>
    </source>
</reference>
<name>A0A9W6LSF9_9HYPH</name>
<dbReference type="RefSeq" id="WP_281803202.1">
    <property type="nucleotide sequence ID" value="NZ_BSEC01000001.1"/>
</dbReference>
<evidence type="ECO:0000313" key="2">
    <source>
        <dbReference type="Proteomes" id="UP001144323"/>
    </source>
</evidence>
<dbReference type="Proteomes" id="UP001144323">
    <property type="component" value="Unassembled WGS sequence"/>
</dbReference>
<organism evidence="1 2">
    <name type="scientific">Methylocystis echinoides</name>
    <dbReference type="NCBI Taxonomy" id="29468"/>
    <lineage>
        <taxon>Bacteria</taxon>
        <taxon>Pseudomonadati</taxon>
        <taxon>Pseudomonadota</taxon>
        <taxon>Alphaproteobacteria</taxon>
        <taxon>Hyphomicrobiales</taxon>
        <taxon>Methylocystaceae</taxon>
        <taxon>Methylocystis</taxon>
    </lineage>
</organism>
<comment type="caution">
    <text evidence="1">The sequence shown here is derived from an EMBL/GenBank/DDBJ whole genome shotgun (WGS) entry which is preliminary data.</text>
</comment>
<keyword evidence="2" id="KW-1185">Reference proteome</keyword>
<sequence length="129" mass="13940">MARPRNPEESVSVLVRLPRSIAAKLEGLAISKTKPAAIVKIVSDYLSGSKLSDRSAEIDALQFELQQVIDERDELEAGLLCLNDHLCEPTPMDGLSADELAELQRLATTGDLKRILATTAKRRAGATAT</sequence>
<gene>
    <name evidence="1" type="ORF">LMG27198_24030</name>
</gene>
<dbReference type="AlphaFoldDB" id="A0A9W6LSF9"/>
<proteinExistence type="predicted"/>
<accession>A0A9W6LSF9</accession>
<protein>
    <submittedName>
        <fullName evidence="1">Uncharacterized protein</fullName>
    </submittedName>
</protein>
<evidence type="ECO:0000313" key="1">
    <source>
        <dbReference type="EMBL" id="GLI93411.1"/>
    </source>
</evidence>
<dbReference type="EMBL" id="BSEC01000001">
    <property type="protein sequence ID" value="GLI93411.1"/>
    <property type="molecule type" value="Genomic_DNA"/>
</dbReference>